<evidence type="ECO:0000256" key="1">
    <source>
        <dbReference type="SAM" id="Phobius"/>
    </source>
</evidence>
<protein>
    <recommendedName>
        <fullName evidence="4">DUF3999 family protein</fullName>
    </recommendedName>
</protein>
<dbReference type="EMBL" id="JACRDE010000413">
    <property type="protein sequence ID" value="MBI5250980.1"/>
    <property type="molecule type" value="Genomic_DNA"/>
</dbReference>
<proteinExistence type="predicted"/>
<dbReference type="AlphaFoldDB" id="A0A9D6Z4I7"/>
<name>A0A9D6Z4I7_9BACT</name>
<dbReference type="Proteomes" id="UP000807825">
    <property type="component" value="Unassembled WGS sequence"/>
</dbReference>
<feature type="transmembrane region" description="Helical" evidence="1">
    <location>
        <begin position="408"/>
        <end position="431"/>
    </location>
</feature>
<reference evidence="2" key="1">
    <citation type="submission" date="2020-07" db="EMBL/GenBank/DDBJ databases">
        <title>Huge and variable diversity of episymbiotic CPR bacteria and DPANN archaea in groundwater ecosystems.</title>
        <authorList>
            <person name="He C.Y."/>
            <person name="Keren R."/>
            <person name="Whittaker M."/>
            <person name="Farag I.F."/>
            <person name="Doudna J."/>
            <person name="Cate J.H.D."/>
            <person name="Banfield J.F."/>
        </authorList>
    </citation>
    <scope>NUCLEOTIDE SEQUENCE</scope>
    <source>
        <strain evidence="2">NC_groundwater_1664_Pr3_B-0.1um_52_9</strain>
    </source>
</reference>
<comment type="caution">
    <text evidence="2">The sequence shown here is derived from an EMBL/GenBank/DDBJ whole genome shotgun (WGS) entry which is preliminary data.</text>
</comment>
<accession>A0A9D6Z4I7</accession>
<evidence type="ECO:0000313" key="3">
    <source>
        <dbReference type="Proteomes" id="UP000807825"/>
    </source>
</evidence>
<sequence length="451" mass="50856">MSEKSFGSRDIPWMVVLASFVLFLFSAGLAAGESDFSGWKRYRKLRIPLEYPDGRAAIALESSVLEKCRPDLADLRIVASDGSSAKYTILEAQGDEELNPFPVRVFRMARNPGKWTDIWIDKSAKTLTKGVLLQTSSRDFVRKVEIRGSDNVKEEYVIDVDGLVMDRANPIPINSLKLVHPVNNFQYIHLRIIDDDLPPLKIEGVLCYPPPPANHLSRPLDFKIVEKRTDASVNATTMVLDLGEKRYPLGGLTIATPVRDFSAKLVLSGASLPSPPEVWKKFHEGTVFRIQREEATKQDLTAIVRSQLFRYIKLELISSSQPGPVDKIDLTATMRIIVFNYTRGLSYRLYYDNPSAMAVEHDDKLLSVNPASIANASLETSVEEEQKNIPRPEPAKINHMEPIQPTNWIKPLGVALLLLGLLLLFGIMLRARSLRKAQRRRSSRVVYTRYE</sequence>
<evidence type="ECO:0000313" key="2">
    <source>
        <dbReference type="EMBL" id="MBI5250980.1"/>
    </source>
</evidence>
<keyword evidence="1" id="KW-1133">Transmembrane helix</keyword>
<evidence type="ECO:0008006" key="4">
    <source>
        <dbReference type="Google" id="ProtNLM"/>
    </source>
</evidence>
<keyword evidence="1" id="KW-0472">Membrane</keyword>
<organism evidence="2 3">
    <name type="scientific">Desulfomonile tiedjei</name>
    <dbReference type="NCBI Taxonomy" id="2358"/>
    <lineage>
        <taxon>Bacteria</taxon>
        <taxon>Pseudomonadati</taxon>
        <taxon>Thermodesulfobacteriota</taxon>
        <taxon>Desulfomonilia</taxon>
        <taxon>Desulfomonilales</taxon>
        <taxon>Desulfomonilaceae</taxon>
        <taxon>Desulfomonile</taxon>
    </lineage>
</organism>
<gene>
    <name evidence="2" type="ORF">HY912_15940</name>
</gene>
<keyword evidence="1" id="KW-0812">Transmembrane</keyword>